<comment type="caution">
    <text evidence="3">The sequence shown here is derived from an EMBL/GenBank/DDBJ whole genome shotgun (WGS) entry which is preliminary data.</text>
</comment>
<evidence type="ECO:0000313" key="4">
    <source>
        <dbReference type="Proteomes" id="UP000283269"/>
    </source>
</evidence>
<feature type="transmembrane region" description="Helical" evidence="1">
    <location>
        <begin position="76"/>
        <end position="97"/>
    </location>
</feature>
<accession>A0A409XBB7</accession>
<dbReference type="PANTHER" id="PTHR42109">
    <property type="entry name" value="UNPLACED GENOMIC SCAFFOLD UM_SCAF_CONTIG_1.265, WHOLE GENOME SHOTGUN SEQUENCE"/>
    <property type="match status" value="1"/>
</dbReference>
<name>A0A409XBB7_PSICY</name>
<evidence type="ECO:0000256" key="1">
    <source>
        <dbReference type="SAM" id="Phobius"/>
    </source>
</evidence>
<evidence type="ECO:0000313" key="3">
    <source>
        <dbReference type="EMBL" id="PPQ88083.1"/>
    </source>
</evidence>
<dbReference type="EMBL" id="NHYD01002154">
    <property type="protein sequence ID" value="PPQ88083.1"/>
    <property type="molecule type" value="Genomic_DNA"/>
</dbReference>
<keyword evidence="1" id="KW-1133">Transmembrane helix</keyword>
<feature type="transmembrane region" description="Helical" evidence="1">
    <location>
        <begin position="15"/>
        <end position="34"/>
    </location>
</feature>
<dbReference type="Proteomes" id="UP000283269">
    <property type="component" value="Unassembled WGS sequence"/>
</dbReference>
<keyword evidence="1" id="KW-0812">Transmembrane</keyword>
<keyword evidence="4" id="KW-1185">Reference proteome</keyword>
<feature type="transmembrane region" description="Helical" evidence="1">
    <location>
        <begin position="41"/>
        <end position="64"/>
    </location>
</feature>
<dbReference type="Pfam" id="PF24800">
    <property type="entry name" value="DUF7702"/>
    <property type="match status" value="1"/>
</dbReference>
<proteinExistence type="predicted"/>
<dbReference type="PANTHER" id="PTHR42109:SF2">
    <property type="entry name" value="INTEGRAL MEMBRANE PROTEIN"/>
    <property type="match status" value="1"/>
</dbReference>
<feature type="transmembrane region" description="Helical" evidence="1">
    <location>
        <begin position="230"/>
        <end position="251"/>
    </location>
</feature>
<feature type="transmembrane region" description="Helical" evidence="1">
    <location>
        <begin position="150"/>
        <end position="170"/>
    </location>
</feature>
<dbReference type="InParanoid" id="A0A409XBB7"/>
<dbReference type="AlphaFoldDB" id="A0A409XBB7"/>
<sequence length="261" mass="28622">MPQLDIRGQIAAAQIAFYSPIAIITLILVFKYALRRDAGWFFLFLFSIARLAQGALVVAAEMVVPPKSILFNAAYIMDYSALAFLLFSSLGFVGMAGQHTYSENPRIPTILRLIGILGLAGLGLCVAGGILNGQAAADQNLATSLRRAGVCIYAGIYVILFGVFIGTWTYRWHLRSYRRSLLFGLTCALPFLGVRMAYAVMAAWSSSDLLGKKLSSNATLADLNPVTGKWILYLVLSLIMEYVVVALYLFASTILARRHRH</sequence>
<organism evidence="3 4">
    <name type="scientific">Psilocybe cyanescens</name>
    <dbReference type="NCBI Taxonomy" id="93625"/>
    <lineage>
        <taxon>Eukaryota</taxon>
        <taxon>Fungi</taxon>
        <taxon>Dikarya</taxon>
        <taxon>Basidiomycota</taxon>
        <taxon>Agaricomycotina</taxon>
        <taxon>Agaricomycetes</taxon>
        <taxon>Agaricomycetidae</taxon>
        <taxon>Agaricales</taxon>
        <taxon>Agaricineae</taxon>
        <taxon>Strophariaceae</taxon>
        <taxon>Psilocybe</taxon>
    </lineage>
</organism>
<feature type="transmembrane region" description="Helical" evidence="1">
    <location>
        <begin position="109"/>
        <end position="130"/>
    </location>
</feature>
<reference evidence="3 4" key="1">
    <citation type="journal article" date="2018" name="Evol. Lett.">
        <title>Horizontal gene cluster transfer increased hallucinogenic mushroom diversity.</title>
        <authorList>
            <person name="Reynolds H.T."/>
            <person name="Vijayakumar V."/>
            <person name="Gluck-Thaler E."/>
            <person name="Korotkin H.B."/>
            <person name="Matheny P.B."/>
            <person name="Slot J.C."/>
        </authorList>
    </citation>
    <scope>NUCLEOTIDE SEQUENCE [LARGE SCALE GENOMIC DNA]</scope>
    <source>
        <strain evidence="3 4">2631</strain>
    </source>
</reference>
<feature type="transmembrane region" description="Helical" evidence="1">
    <location>
        <begin position="182"/>
        <end position="204"/>
    </location>
</feature>
<evidence type="ECO:0000259" key="2">
    <source>
        <dbReference type="Pfam" id="PF24800"/>
    </source>
</evidence>
<dbReference type="InterPro" id="IPR056119">
    <property type="entry name" value="DUF7702"/>
</dbReference>
<dbReference type="OrthoDB" id="2560628at2759"/>
<protein>
    <recommendedName>
        <fullName evidence="2">DUF7702 domain-containing protein</fullName>
    </recommendedName>
</protein>
<keyword evidence="1" id="KW-0472">Membrane</keyword>
<gene>
    <name evidence="3" type="ORF">CVT25_014381</name>
</gene>
<feature type="domain" description="DUF7702" evidence="2">
    <location>
        <begin position="4"/>
        <end position="255"/>
    </location>
</feature>